<dbReference type="Proteomes" id="UP000199225">
    <property type="component" value="Unassembled WGS sequence"/>
</dbReference>
<dbReference type="PIRSF" id="PIRSF002811">
    <property type="entry name" value="DnaG"/>
    <property type="match status" value="1"/>
</dbReference>
<evidence type="ECO:0000256" key="9">
    <source>
        <dbReference type="ARBA" id="ARBA00022842"/>
    </source>
</evidence>
<feature type="zinc finger region" description="CHC2-type" evidence="12 14">
    <location>
        <begin position="42"/>
        <end position="66"/>
    </location>
</feature>
<feature type="region of interest" description="Disordered" evidence="15">
    <location>
        <begin position="434"/>
        <end position="464"/>
    </location>
</feature>
<dbReference type="PANTHER" id="PTHR30313">
    <property type="entry name" value="DNA PRIMASE"/>
    <property type="match status" value="1"/>
</dbReference>
<dbReference type="InterPro" id="IPR006295">
    <property type="entry name" value="DNA_primase_DnaG"/>
</dbReference>
<dbReference type="InterPro" id="IPR030846">
    <property type="entry name" value="DnaG_bac"/>
</dbReference>
<comment type="function">
    <text evidence="12 13">RNA polymerase that catalyzes the synthesis of short RNA molecules used as primers for DNA polymerase during DNA replication.</text>
</comment>
<dbReference type="SUPFAM" id="SSF56731">
    <property type="entry name" value="DNA primase core"/>
    <property type="match status" value="1"/>
</dbReference>
<dbReference type="EC" id="2.7.7.101" evidence="12"/>
<dbReference type="InterPro" id="IPR019475">
    <property type="entry name" value="DNA_primase_DnaB-bd"/>
</dbReference>
<comment type="subunit">
    <text evidence="12">Monomer. Interacts with DnaB.</text>
</comment>
<keyword evidence="1 12" id="KW-0240">DNA-directed RNA polymerase</keyword>
<name>A0A1G8PQY0_9BACI</name>
<dbReference type="Pfam" id="PF01807">
    <property type="entry name" value="Zn_ribbon_DnaG"/>
    <property type="match status" value="1"/>
</dbReference>
<dbReference type="InterPro" id="IPR002694">
    <property type="entry name" value="Znf_CHC2"/>
</dbReference>
<dbReference type="AlphaFoldDB" id="A0A1G8PQY0"/>
<accession>A0A1G8PQY0</accession>
<keyword evidence="6 12" id="KW-0479">Metal-binding</keyword>
<keyword evidence="18" id="KW-1185">Reference proteome</keyword>
<dbReference type="STRING" id="86666.SAMN04490247_0140"/>
<dbReference type="InterPro" id="IPR006171">
    <property type="entry name" value="TOPRIM_dom"/>
</dbReference>
<evidence type="ECO:0000313" key="18">
    <source>
        <dbReference type="Proteomes" id="UP000199225"/>
    </source>
</evidence>
<evidence type="ECO:0000256" key="7">
    <source>
        <dbReference type="ARBA" id="ARBA00022771"/>
    </source>
</evidence>
<dbReference type="SMART" id="SM00493">
    <property type="entry name" value="TOPRIM"/>
    <property type="match status" value="1"/>
</dbReference>
<feature type="domain" description="Toprim" evidence="16">
    <location>
        <begin position="261"/>
        <end position="340"/>
    </location>
</feature>
<dbReference type="GO" id="GO:1990077">
    <property type="term" value="C:primosome complex"/>
    <property type="evidence" value="ECO:0007669"/>
    <property type="project" value="UniProtKB-KW"/>
</dbReference>
<dbReference type="SUPFAM" id="SSF57783">
    <property type="entry name" value="Zinc beta-ribbon"/>
    <property type="match status" value="1"/>
</dbReference>
<dbReference type="CDD" id="cd03364">
    <property type="entry name" value="TOPRIM_DnaG_primases"/>
    <property type="match status" value="1"/>
</dbReference>
<dbReference type="GO" id="GO:0000428">
    <property type="term" value="C:DNA-directed RNA polymerase complex"/>
    <property type="evidence" value="ECO:0007669"/>
    <property type="project" value="UniProtKB-KW"/>
</dbReference>
<dbReference type="PANTHER" id="PTHR30313:SF2">
    <property type="entry name" value="DNA PRIMASE"/>
    <property type="match status" value="1"/>
</dbReference>
<dbReference type="InterPro" id="IPR036977">
    <property type="entry name" value="DNA_primase_Znf_CHC2"/>
</dbReference>
<organism evidence="17 18">
    <name type="scientific">Salimicrobium halophilum</name>
    <dbReference type="NCBI Taxonomy" id="86666"/>
    <lineage>
        <taxon>Bacteria</taxon>
        <taxon>Bacillati</taxon>
        <taxon>Bacillota</taxon>
        <taxon>Bacilli</taxon>
        <taxon>Bacillales</taxon>
        <taxon>Bacillaceae</taxon>
        <taxon>Salimicrobium</taxon>
    </lineage>
</organism>
<keyword evidence="7 12" id="KW-0863">Zinc-finger</keyword>
<dbReference type="GO" id="GO:0008270">
    <property type="term" value="F:zinc ion binding"/>
    <property type="evidence" value="ECO:0007669"/>
    <property type="project" value="UniProtKB-UniRule"/>
</dbReference>
<comment type="similarity">
    <text evidence="12 13">Belongs to the DnaG primase family.</text>
</comment>
<dbReference type="HAMAP" id="MF_00974">
    <property type="entry name" value="DNA_primase_DnaG"/>
    <property type="match status" value="1"/>
</dbReference>
<proteinExistence type="inferred from homology"/>
<dbReference type="FunFam" id="3.90.980.10:FF:000001">
    <property type="entry name" value="DNA primase"/>
    <property type="match status" value="1"/>
</dbReference>
<evidence type="ECO:0000259" key="16">
    <source>
        <dbReference type="PROSITE" id="PS50880"/>
    </source>
</evidence>
<dbReference type="GO" id="GO:0003677">
    <property type="term" value="F:DNA binding"/>
    <property type="evidence" value="ECO:0007669"/>
    <property type="project" value="UniProtKB-KW"/>
</dbReference>
<evidence type="ECO:0000256" key="13">
    <source>
        <dbReference type="PIRNR" id="PIRNR002811"/>
    </source>
</evidence>
<comment type="cofactor">
    <cofactor evidence="12 13 14">
        <name>Zn(2+)</name>
        <dbReference type="ChEBI" id="CHEBI:29105"/>
    </cofactor>
    <text evidence="12 13 14">Binds 1 zinc ion per monomer.</text>
</comment>
<keyword evidence="5 12" id="KW-0235">DNA replication</keyword>
<keyword evidence="3 12" id="KW-0808">Transferase</keyword>
<dbReference type="GO" id="GO:0003678">
    <property type="term" value="F:DNA helicase activity"/>
    <property type="evidence" value="ECO:0007669"/>
    <property type="project" value="InterPro"/>
</dbReference>
<dbReference type="InterPro" id="IPR036185">
    <property type="entry name" value="DNA_heli_DnaB-like_N_sf"/>
</dbReference>
<evidence type="ECO:0000256" key="8">
    <source>
        <dbReference type="ARBA" id="ARBA00022833"/>
    </source>
</evidence>
<keyword evidence="9" id="KW-0460">Magnesium</keyword>
<dbReference type="Gene3D" id="3.90.980.10">
    <property type="entry name" value="DNA primase, catalytic core, N-terminal domain"/>
    <property type="match status" value="1"/>
</dbReference>
<comment type="domain">
    <text evidence="12">Contains an N-terminal zinc-binding domain, a central core domain that contains the primase activity, and a C-terminal DnaB-binding domain.</text>
</comment>
<dbReference type="Gene3D" id="3.90.580.10">
    <property type="entry name" value="Zinc finger, CHC2-type domain"/>
    <property type="match status" value="1"/>
</dbReference>
<evidence type="ECO:0000256" key="1">
    <source>
        <dbReference type="ARBA" id="ARBA00022478"/>
    </source>
</evidence>
<keyword evidence="10 12" id="KW-0238">DNA-binding</keyword>
<evidence type="ECO:0000256" key="12">
    <source>
        <dbReference type="HAMAP-Rule" id="MF_00974"/>
    </source>
</evidence>
<dbReference type="Pfam" id="PF08275">
    <property type="entry name" value="DNAG_N"/>
    <property type="match status" value="1"/>
</dbReference>
<dbReference type="Gene3D" id="1.10.860.10">
    <property type="entry name" value="DNAb Helicase, Chain A"/>
    <property type="match status" value="1"/>
</dbReference>
<dbReference type="GO" id="GO:0006269">
    <property type="term" value="P:DNA replication, synthesis of primer"/>
    <property type="evidence" value="ECO:0007669"/>
    <property type="project" value="UniProtKB-UniRule"/>
</dbReference>
<dbReference type="EMBL" id="FNEV01000001">
    <property type="protein sequence ID" value="SDI94843.1"/>
    <property type="molecule type" value="Genomic_DNA"/>
</dbReference>
<keyword evidence="8 12" id="KW-0862">Zinc</keyword>
<dbReference type="FunFam" id="3.90.580.10:FF:000001">
    <property type="entry name" value="DNA primase"/>
    <property type="match status" value="1"/>
</dbReference>
<keyword evidence="2 12" id="KW-0639">Primosome</keyword>
<dbReference type="InterPro" id="IPR034151">
    <property type="entry name" value="TOPRIM_DnaG_bac"/>
</dbReference>
<dbReference type="Gene3D" id="3.40.1360.10">
    <property type="match status" value="1"/>
</dbReference>
<dbReference type="InterPro" id="IPR013264">
    <property type="entry name" value="DNAG_N"/>
</dbReference>
<dbReference type="GO" id="GO:0005737">
    <property type="term" value="C:cytoplasm"/>
    <property type="evidence" value="ECO:0007669"/>
    <property type="project" value="TreeGrafter"/>
</dbReference>
<evidence type="ECO:0000256" key="5">
    <source>
        <dbReference type="ARBA" id="ARBA00022705"/>
    </source>
</evidence>
<dbReference type="SUPFAM" id="SSF48024">
    <property type="entry name" value="N-terminal domain of DnaB helicase"/>
    <property type="match status" value="1"/>
</dbReference>
<evidence type="ECO:0000313" key="17">
    <source>
        <dbReference type="EMBL" id="SDI94843.1"/>
    </source>
</evidence>
<evidence type="ECO:0000256" key="3">
    <source>
        <dbReference type="ARBA" id="ARBA00022679"/>
    </source>
</evidence>
<dbReference type="Pfam" id="PF13155">
    <property type="entry name" value="Toprim_2"/>
    <property type="match status" value="1"/>
</dbReference>
<keyword evidence="11 12" id="KW-0804">Transcription</keyword>
<evidence type="ECO:0000256" key="11">
    <source>
        <dbReference type="ARBA" id="ARBA00023163"/>
    </source>
</evidence>
<dbReference type="GO" id="GO:0005524">
    <property type="term" value="F:ATP binding"/>
    <property type="evidence" value="ECO:0007669"/>
    <property type="project" value="InterPro"/>
</dbReference>
<evidence type="ECO:0000256" key="10">
    <source>
        <dbReference type="ARBA" id="ARBA00023125"/>
    </source>
</evidence>
<dbReference type="NCBIfam" id="TIGR01391">
    <property type="entry name" value="dnaG"/>
    <property type="match status" value="1"/>
</dbReference>
<evidence type="ECO:0000256" key="14">
    <source>
        <dbReference type="PIRSR" id="PIRSR002811-1"/>
    </source>
</evidence>
<dbReference type="InterPro" id="IPR050219">
    <property type="entry name" value="DnaG_primase"/>
</dbReference>
<sequence length="605" mass="69370">MDMPGHIPEEIVEEVRKQSDIVDVVGEHVELKKQGRNYFGLCPFHGESTPSFSVSPEKQIFHCFGCGKGGNVFTFLMEKESWTFIQAVEALASKNNISLPENNQSSEAGNDDGTQRMLEAHQWLSKLYHHLLVNTAEGKEALHYLTERGFTREAIDTFQLGYAPDRPGVVATFLEKKGYHPQEMVKAGLLSSTENGEYLDRFRGRIIFPLRNHLGKTVAFAGRSLGDGQPKYLNSPETSVFHKGKLLYNFDLARGYIRKQNTIVLLEGYADVISAYEGGIKGSIATMGTSVTPAQAQLMNRYAEKVIICYDGDEPGIEASVKTAKELQKAGIQVYIARVPNRQDPDEFIKAEGGDRFKKEVLDTSEPFVGYLMRYYRSRYNLQSEGDRFDYIETVIREVAKLDRAVEREYYLQEIANEFSLSLETLKEEMAKWRPKQKDLGDNQSQQRYTKRSESQTSPNKPLPAFHNAERKLIAYMMREPYIADIVKENISASFNIETHQIIATHLYAYYEENETMDISEFIETFEENRLKDLVADIAAISLTPEVPEKEIEDYIYQVQTEQWKKQNVNELRKEMKEVEKQDPIRAAELAMQLLKNNQEWKSRN</sequence>
<comment type="catalytic activity">
    <reaction evidence="12">
        <text>ssDNA + n NTP = ssDNA/pppN(pN)n-1 hybrid + (n-1) diphosphate.</text>
        <dbReference type="EC" id="2.7.7.101"/>
    </reaction>
</comment>
<reference evidence="18" key="1">
    <citation type="submission" date="2016-10" db="EMBL/GenBank/DDBJ databases">
        <authorList>
            <person name="Varghese N."/>
            <person name="Submissions S."/>
        </authorList>
    </citation>
    <scope>NUCLEOTIDE SEQUENCE [LARGE SCALE GENOMIC DNA]</scope>
    <source>
        <strain evidence="18">DSM 4771</strain>
    </source>
</reference>
<keyword evidence="4 12" id="KW-0548">Nucleotidyltransferase</keyword>
<evidence type="ECO:0000256" key="2">
    <source>
        <dbReference type="ARBA" id="ARBA00022515"/>
    </source>
</evidence>
<dbReference type="RefSeq" id="WP_322787509.1">
    <property type="nucleotide sequence ID" value="NZ_FNEV01000001.1"/>
</dbReference>
<evidence type="ECO:0000256" key="4">
    <source>
        <dbReference type="ARBA" id="ARBA00022695"/>
    </source>
</evidence>
<dbReference type="SMART" id="SM00400">
    <property type="entry name" value="ZnF_CHCC"/>
    <property type="match status" value="1"/>
</dbReference>
<dbReference type="GO" id="GO:0003899">
    <property type="term" value="F:DNA-directed RNA polymerase activity"/>
    <property type="evidence" value="ECO:0007669"/>
    <property type="project" value="UniProtKB-UniRule"/>
</dbReference>
<evidence type="ECO:0000256" key="15">
    <source>
        <dbReference type="SAM" id="MobiDB-lite"/>
    </source>
</evidence>
<protein>
    <recommendedName>
        <fullName evidence="12 13">DNA primase</fullName>
        <ecNumber evidence="12">2.7.7.101</ecNumber>
    </recommendedName>
</protein>
<dbReference type="Pfam" id="PF10410">
    <property type="entry name" value="DnaB_bind"/>
    <property type="match status" value="1"/>
</dbReference>
<dbReference type="InterPro" id="IPR037068">
    <property type="entry name" value="DNA_primase_core_N_sf"/>
</dbReference>
<dbReference type="PROSITE" id="PS50880">
    <property type="entry name" value="TOPRIM"/>
    <property type="match status" value="1"/>
</dbReference>
<evidence type="ECO:0000256" key="6">
    <source>
        <dbReference type="ARBA" id="ARBA00022723"/>
    </source>
</evidence>
<gene>
    <name evidence="12" type="primary">dnaG</name>
    <name evidence="17" type="ORF">SAMN04490247_0140</name>
</gene>
<dbReference type="InterPro" id="IPR016136">
    <property type="entry name" value="DNA_helicase_N/primase_C"/>
</dbReference>